<feature type="transmembrane region" description="Helical" evidence="9">
    <location>
        <begin position="163"/>
        <end position="184"/>
    </location>
</feature>
<dbReference type="AlphaFoldDB" id="A0A6I3ILB8"/>
<feature type="transmembrane region" description="Helical" evidence="9">
    <location>
        <begin position="321"/>
        <end position="345"/>
    </location>
</feature>
<name>A0A6I3ILB8_9MICO</name>
<sequence length="581" mass="61428">MSSTRHGAPPPTDGPALGRPGTDETLAPTAAAPAPADGVVQEQSVRRASALMAAGSIVSRPLGLVRQLMLVACLGVTTASADAFNTANQLPNIIYMLLSGGLLTAVLIPQITKAMKREDGGQEVIDRLLTICLGAILVVTVIATLLASPLVTLYRIPPATRELATAFALVCLPQIFFYGLYAVLGQVLNARGRYASFMWTPVLANLVQIAGMAVFLARYTHAAPPQEWTPGMIWLLAGTSTAGIALQALALVPDLRASGFRWRPRWGFRGYGFRAASTMAGWAFAALVVAQLGGYACAAVMNTVAGWARHDGQQVAGISVYQLAFLVFMLPHGIITTSILTAIYPRMSRAAHDEATDELRRLLTRGLTLPSVALVPITAAAIPLAVPGMAMVPRVSGDALSETALVFAIMVLGLIPFGWTTLQQRFFFALEDGRTNLHLQLLLTVIQIALALLALVGPREHVVALIAAGQTLGNLAAAVAFVVIAQRRVGGLPVRHVVRLHVRLVVVSTLAALLAWGSVVGLSALLGTSRLDHLVQLLVGGAVFVLAFLGLARAFRIREVDDLLRPVAAQLRRRTGAAPSA</sequence>
<feature type="transmembrane region" description="Helical" evidence="9">
    <location>
        <begin position="273"/>
        <end position="301"/>
    </location>
</feature>
<comment type="subcellular location">
    <subcellularLocation>
        <location evidence="1">Cell membrane</location>
        <topology evidence="1">Multi-pass membrane protein</topology>
    </subcellularLocation>
</comment>
<dbReference type="GO" id="GO:0009252">
    <property type="term" value="P:peptidoglycan biosynthetic process"/>
    <property type="evidence" value="ECO:0007669"/>
    <property type="project" value="UniProtKB-KW"/>
</dbReference>
<feature type="compositionally biased region" description="Low complexity" evidence="8">
    <location>
        <begin position="27"/>
        <end position="36"/>
    </location>
</feature>
<dbReference type="PRINTS" id="PR01806">
    <property type="entry name" value="VIRFACTRMVIN"/>
</dbReference>
<dbReference type="GO" id="GO:0008360">
    <property type="term" value="P:regulation of cell shape"/>
    <property type="evidence" value="ECO:0007669"/>
    <property type="project" value="UniProtKB-KW"/>
</dbReference>
<keyword evidence="5" id="KW-0573">Peptidoglycan synthesis</keyword>
<dbReference type="CDD" id="cd13123">
    <property type="entry name" value="MATE_MurJ_like"/>
    <property type="match status" value="1"/>
</dbReference>
<dbReference type="InterPro" id="IPR004268">
    <property type="entry name" value="MurJ"/>
</dbReference>
<feature type="transmembrane region" description="Helical" evidence="9">
    <location>
        <begin position="399"/>
        <end position="419"/>
    </location>
</feature>
<dbReference type="Pfam" id="PF03023">
    <property type="entry name" value="MurJ"/>
    <property type="match status" value="1"/>
</dbReference>
<dbReference type="GO" id="GO:0034204">
    <property type="term" value="P:lipid translocation"/>
    <property type="evidence" value="ECO:0007669"/>
    <property type="project" value="TreeGrafter"/>
</dbReference>
<feature type="transmembrane region" description="Helical" evidence="9">
    <location>
        <begin position="533"/>
        <end position="555"/>
    </location>
</feature>
<feature type="transmembrane region" description="Helical" evidence="9">
    <location>
        <begin position="124"/>
        <end position="151"/>
    </location>
</feature>
<evidence type="ECO:0000313" key="11">
    <source>
        <dbReference type="Proteomes" id="UP000431092"/>
    </source>
</evidence>
<evidence type="ECO:0000256" key="3">
    <source>
        <dbReference type="ARBA" id="ARBA00022692"/>
    </source>
</evidence>
<evidence type="ECO:0000256" key="7">
    <source>
        <dbReference type="ARBA" id="ARBA00023136"/>
    </source>
</evidence>
<feature type="transmembrane region" description="Helical" evidence="9">
    <location>
        <begin position="439"/>
        <end position="456"/>
    </location>
</feature>
<accession>A0A6I3ILB8</accession>
<evidence type="ECO:0000256" key="5">
    <source>
        <dbReference type="ARBA" id="ARBA00022984"/>
    </source>
</evidence>
<feature type="region of interest" description="Disordered" evidence="8">
    <location>
        <begin position="1"/>
        <end position="39"/>
    </location>
</feature>
<dbReference type="GO" id="GO:0015648">
    <property type="term" value="F:lipid-linked peptidoglycan transporter activity"/>
    <property type="evidence" value="ECO:0007669"/>
    <property type="project" value="TreeGrafter"/>
</dbReference>
<evidence type="ECO:0000256" key="9">
    <source>
        <dbReference type="SAM" id="Phobius"/>
    </source>
</evidence>
<dbReference type="RefSeq" id="WP_154592107.1">
    <property type="nucleotide sequence ID" value="NZ_WLVL01000006.1"/>
</dbReference>
<keyword evidence="7 9" id="KW-0472">Membrane</keyword>
<evidence type="ECO:0000256" key="6">
    <source>
        <dbReference type="ARBA" id="ARBA00022989"/>
    </source>
</evidence>
<feature type="transmembrane region" description="Helical" evidence="9">
    <location>
        <begin position="366"/>
        <end position="387"/>
    </location>
</feature>
<reference evidence="10 11" key="1">
    <citation type="submission" date="2019-11" db="EMBL/GenBank/DDBJ databases">
        <title>Whole genome sequencing identifies a novel species of the genus Arsenicicoccus isolated from human blood.</title>
        <authorList>
            <person name="Jeong J.H."/>
            <person name="Kweon O.J."/>
            <person name="Kim H.R."/>
            <person name="Kim T.-H."/>
            <person name="Ha S.-M."/>
            <person name="Lee M.-K."/>
        </authorList>
    </citation>
    <scope>NUCLEOTIDE SEQUENCE [LARGE SCALE GENOMIC DNA]</scope>
    <source>
        <strain evidence="10 11">MKL-02</strain>
    </source>
</reference>
<dbReference type="PANTHER" id="PTHR47019:SF1">
    <property type="entry name" value="LIPID II FLIPPASE MURJ"/>
    <property type="match status" value="1"/>
</dbReference>
<protein>
    <submittedName>
        <fullName evidence="10">Murein biosynthesis integral membrane protein MurJ</fullName>
    </submittedName>
</protein>
<evidence type="ECO:0000256" key="8">
    <source>
        <dbReference type="SAM" id="MobiDB-lite"/>
    </source>
</evidence>
<evidence type="ECO:0000256" key="2">
    <source>
        <dbReference type="ARBA" id="ARBA00022475"/>
    </source>
</evidence>
<keyword evidence="11" id="KW-1185">Reference proteome</keyword>
<feature type="transmembrane region" description="Helical" evidence="9">
    <location>
        <begin position="68"/>
        <end position="87"/>
    </location>
</feature>
<feature type="transmembrane region" description="Helical" evidence="9">
    <location>
        <begin position="196"/>
        <end position="219"/>
    </location>
</feature>
<gene>
    <name evidence="10" type="ORF">GGG17_01905</name>
</gene>
<keyword evidence="6 9" id="KW-1133">Transmembrane helix</keyword>
<keyword evidence="3 9" id="KW-0812">Transmembrane</keyword>
<dbReference type="GO" id="GO:0005886">
    <property type="term" value="C:plasma membrane"/>
    <property type="evidence" value="ECO:0007669"/>
    <property type="project" value="UniProtKB-SubCell"/>
</dbReference>
<feature type="transmembrane region" description="Helical" evidence="9">
    <location>
        <begin position="462"/>
        <end position="484"/>
    </location>
</feature>
<proteinExistence type="predicted"/>
<dbReference type="PANTHER" id="PTHR47019">
    <property type="entry name" value="LIPID II FLIPPASE MURJ"/>
    <property type="match status" value="1"/>
</dbReference>
<dbReference type="Proteomes" id="UP000431092">
    <property type="component" value="Unassembled WGS sequence"/>
</dbReference>
<feature type="transmembrane region" description="Helical" evidence="9">
    <location>
        <begin position="231"/>
        <end position="252"/>
    </location>
</feature>
<comment type="caution">
    <text evidence="10">The sequence shown here is derived from an EMBL/GenBank/DDBJ whole genome shotgun (WGS) entry which is preliminary data.</text>
</comment>
<evidence type="ECO:0000256" key="1">
    <source>
        <dbReference type="ARBA" id="ARBA00004651"/>
    </source>
</evidence>
<dbReference type="InterPro" id="IPR051050">
    <property type="entry name" value="Lipid_II_flippase_MurJ/MviN"/>
</dbReference>
<organism evidence="10 11">
    <name type="scientific">Arsenicicoccus cauae</name>
    <dbReference type="NCBI Taxonomy" id="2663847"/>
    <lineage>
        <taxon>Bacteria</taxon>
        <taxon>Bacillati</taxon>
        <taxon>Actinomycetota</taxon>
        <taxon>Actinomycetes</taxon>
        <taxon>Micrococcales</taxon>
        <taxon>Intrasporangiaceae</taxon>
        <taxon>Arsenicicoccus</taxon>
    </lineage>
</organism>
<feature type="transmembrane region" description="Helical" evidence="9">
    <location>
        <begin position="93"/>
        <end position="112"/>
    </location>
</feature>
<keyword evidence="4" id="KW-0133">Cell shape</keyword>
<dbReference type="EMBL" id="WLVL01000006">
    <property type="protein sequence ID" value="MTB70750.1"/>
    <property type="molecule type" value="Genomic_DNA"/>
</dbReference>
<feature type="transmembrane region" description="Helical" evidence="9">
    <location>
        <begin position="504"/>
        <end position="527"/>
    </location>
</feature>
<evidence type="ECO:0000256" key="4">
    <source>
        <dbReference type="ARBA" id="ARBA00022960"/>
    </source>
</evidence>
<keyword evidence="2" id="KW-1003">Cell membrane</keyword>
<evidence type="ECO:0000313" key="10">
    <source>
        <dbReference type="EMBL" id="MTB70750.1"/>
    </source>
</evidence>